<protein>
    <submittedName>
        <fullName evidence="3">Uncharacterized protein</fullName>
    </submittedName>
</protein>
<accession>A0A6I8VDM9</accession>
<gene>
    <name evidence="3" type="primary">LOC26533292</name>
</gene>
<reference evidence="2" key="1">
    <citation type="submission" date="2024-06" db="UniProtKB">
        <authorList>
            <consortium name="RefSeq"/>
        </authorList>
    </citation>
    <scope>NUCLEOTIDE SEQUENCE [LARGE SCALE GENOMIC DNA]</scope>
    <source>
        <strain evidence="2">MV2-25</strain>
    </source>
</reference>
<name>A0A6I8VDM9_DROPS</name>
<dbReference type="InParanoid" id="A0A6I8VDM9"/>
<keyword evidence="2" id="KW-1185">Reference proteome</keyword>
<dbReference type="AlphaFoldDB" id="A0A6I8VDM9"/>
<evidence type="ECO:0000313" key="3">
    <source>
        <dbReference type="RefSeq" id="XP_015038965.2"/>
    </source>
</evidence>
<dbReference type="Proteomes" id="UP000001819">
    <property type="component" value="Chromosome 2"/>
</dbReference>
<reference evidence="3" key="2">
    <citation type="submission" date="2025-08" db="UniProtKB">
        <authorList>
            <consortium name="RefSeq"/>
        </authorList>
    </citation>
    <scope>IDENTIFICATION</scope>
    <source>
        <strain evidence="3">MV-25-SWS-2005</strain>
        <tissue evidence="3">Whole body</tissue>
    </source>
</reference>
<evidence type="ECO:0000313" key="2">
    <source>
        <dbReference type="Proteomes" id="UP000001819"/>
    </source>
</evidence>
<evidence type="ECO:0000256" key="1">
    <source>
        <dbReference type="SAM" id="SignalP"/>
    </source>
</evidence>
<proteinExistence type="predicted"/>
<dbReference type="KEGG" id="dpo:26533292"/>
<keyword evidence="1" id="KW-0732">Signal</keyword>
<organism evidence="2 3">
    <name type="scientific">Drosophila pseudoobscura pseudoobscura</name>
    <name type="common">Fruit fly</name>
    <dbReference type="NCBI Taxonomy" id="46245"/>
    <lineage>
        <taxon>Eukaryota</taxon>
        <taxon>Metazoa</taxon>
        <taxon>Ecdysozoa</taxon>
        <taxon>Arthropoda</taxon>
        <taxon>Hexapoda</taxon>
        <taxon>Insecta</taxon>
        <taxon>Pterygota</taxon>
        <taxon>Neoptera</taxon>
        <taxon>Endopterygota</taxon>
        <taxon>Diptera</taxon>
        <taxon>Brachycera</taxon>
        <taxon>Muscomorpha</taxon>
        <taxon>Ephydroidea</taxon>
        <taxon>Drosophilidae</taxon>
        <taxon>Drosophila</taxon>
        <taxon>Sophophora</taxon>
    </lineage>
</organism>
<feature type="signal peptide" evidence="1">
    <location>
        <begin position="1"/>
        <end position="29"/>
    </location>
</feature>
<sequence length="114" mass="12977">MGHTRQVSPTVASIMALFALMLLVHQASSIAEEQQEEKRVETAMHQMAKDLESGRRISAKQSQDIVKQFEHLGEYIKKEASSKRGINLINGKPGQVYSIYFEFSNRKHSKRRSS</sequence>
<dbReference type="RefSeq" id="XP_015038965.2">
    <property type="nucleotide sequence ID" value="XM_015183479.2"/>
</dbReference>
<feature type="chain" id="PRO_5026215610" evidence="1">
    <location>
        <begin position="30"/>
        <end position="114"/>
    </location>
</feature>